<dbReference type="PANTHER" id="PTHR44591">
    <property type="entry name" value="STRESS RESPONSE REGULATOR PROTEIN 1"/>
    <property type="match status" value="1"/>
</dbReference>
<keyword evidence="6" id="KW-0238">DNA-binding</keyword>
<evidence type="ECO:0000256" key="3">
    <source>
        <dbReference type="ARBA" id="ARBA00023163"/>
    </source>
</evidence>
<feature type="domain" description="Response regulatory" evidence="5">
    <location>
        <begin position="15"/>
        <end position="131"/>
    </location>
</feature>
<dbReference type="SMART" id="SM00448">
    <property type="entry name" value="REC"/>
    <property type="match status" value="1"/>
</dbReference>
<dbReference type="Proteomes" id="UP001229244">
    <property type="component" value="Unassembled WGS sequence"/>
</dbReference>
<organism evidence="6 7">
    <name type="scientific">Amorphus orientalis</name>
    <dbReference type="NCBI Taxonomy" id="649198"/>
    <lineage>
        <taxon>Bacteria</taxon>
        <taxon>Pseudomonadati</taxon>
        <taxon>Pseudomonadota</taxon>
        <taxon>Alphaproteobacteria</taxon>
        <taxon>Hyphomicrobiales</taxon>
        <taxon>Amorphaceae</taxon>
        <taxon>Amorphus</taxon>
    </lineage>
</organism>
<evidence type="ECO:0000313" key="6">
    <source>
        <dbReference type="EMBL" id="MDQ0315972.1"/>
    </source>
</evidence>
<dbReference type="RefSeq" id="WP_306885801.1">
    <property type="nucleotide sequence ID" value="NZ_JAUSUL010000002.1"/>
</dbReference>
<dbReference type="InterPro" id="IPR001789">
    <property type="entry name" value="Sig_transdc_resp-reg_receiver"/>
</dbReference>
<evidence type="ECO:0000313" key="7">
    <source>
        <dbReference type="Proteomes" id="UP001229244"/>
    </source>
</evidence>
<dbReference type="InterPro" id="IPR011006">
    <property type="entry name" value="CheY-like_superfamily"/>
</dbReference>
<name>A0AAE4ATA6_9HYPH</name>
<keyword evidence="2" id="KW-0805">Transcription regulation</keyword>
<reference evidence="6" key="1">
    <citation type="submission" date="2023-07" db="EMBL/GenBank/DDBJ databases">
        <title>Genomic Encyclopedia of Type Strains, Phase IV (KMG-IV): sequencing the most valuable type-strain genomes for metagenomic binning, comparative biology and taxonomic classification.</title>
        <authorList>
            <person name="Goeker M."/>
        </authorList>
    </citation>
    <scope>NUCLEOTIDE SEQUENCE</scope>
    <source>
        <strain evidence="6">DSM 21202</strain>
    </source>
</reference>
<keyword evidence="7" id="KW-1185">Reference proteome</keyword>
<proteinExistence type="predicted"/>
<keyword evidence="1 4" id="KW-0597">Phosphoprotein</keyword>
<dbReference type="InterPro" id="IPR050595">
    <property type="entry name" value="Bact_response_regulator"/>
</dbReference>
<accession>A0AAE4ATA6</accession>
<evidence type="ECO:0000256" key="1">
    <source>
        <dbReference type="ARBA" id="ARBA00022553"/>
    </source>
</evidence>
<evidence type="ECO:0000256" key="2">
    <source>
        <dbReference type="ARBA" id="ARBA00023015"/>
    </source>
</evidence>
<feature type="modified residue" description="4-aspartylphosphate" evidence="4">
    <location>
        <position position="64"/>
    </location>
</feature>
<dbReference type="CDD" id="cd17574">
    <property type="entry name" value="REC_OmpR"/>
    <property type="match status" value="1"/>
</dbReference>
<dbReference type="GO" id="GO:0003677">
    <property type="term" value="F:DNA binding"/>
    <property type="evidence" value="ECO:0007669"/>
    <property type="project" value="UniProtKB-KW"/>
</dbReference>
<evidence type="ECO:0000259" key="5">
    <source>
        <dbReference type="PROSITE" id="PS50110"/>
    </source>
</evidence>
<dbReference type="AlphaFoldDB" id="A0AAE4ATA6"/>
<dbReference type="Gene3D" id="3.40.50.2300">
    <property type="match status" value="1"/>
</dbReference>
<keyword evidence="3" id="KW-0804">Transcription</keyword>
<protein>
    <submittedName>
        <fullName evidence="6">DNA-binding response OmpR family regulator</fullName>
    </submittedName>
</protein>
<dbReference type="PANTHER" id="PTHR44591:SF3">
    <property type="entry name" value="RESPONSE REGULATORY DOMAIN-CONTAINING PROTEIN"/>
    <property type="match status" value="1"/>
</dbReference>
<evidence type="ECO:0000256" key="4">
    <source>
        <dbReference type="PROSITE-ProRule" id="PRU00169"/>
    </source>
</evidence>
<dbReference type="EMBL" id="JAUSUL010000002">
    <property type="protein sequence ID" value="MDQ0315972.1"/>
    <property type="molecule type" value="Genomic_DNA"/>
</dbReference>
<sequence>MADTQTVSGSDDRRSILIVEDEPFIVESLTFLLEREGYHVDSIRDGGAALDHLASASPDLLILDTMIPTENGFDVLRRFRQMPHGFKVPVLVLTAKGQESDRQQMLDLGADEFVTKPFSNQDLIGRIGRLLQPQRSR</sequence>
<dbReference type="Pfam" id="PF00072">
    <property type="entry name" value="Response_reg"/>
    <property type="match status" value="1"/>
</dbReference>
<dbReference type="PROSITE" id="PS50110">
    <property type="entry name" value="RESPONSE_REGULATORY"/>
    <property type="match status" value="1"/>
</dbReference>
<dbReference type="GO" id="GO:0000160">
    <property type="term" value="P:phosphorelay signal transduction system"/>
    <property type="evidence" value="ECO:0007669"/>
    <property type="project" value="InterPro"/>
</dbReference>
<gene>
    <name evidence="6" type="ORF">J2S73_002429</name>
</gene>
<dbReference type="SUPFAM" id="SSF52172">
    <property type="entry name" value="CheY-like"/>
    <property type="match status" value="1"/>
</dbReference>
<comment type="caution">
    <text evidence="6">The sequence shown here is derived from an EMBL/GenBank/DDBJ whole genome shotgun (WGS) entry which is preliminary data.</text>
</comment>